<dbReference type="EMBL" id="JAYMRP010000018">
    <property type="protein sequence ID" value="MFB8775229.1"/>
    <property type="molecule type" value="Genomic_DNA"/>
</dbReference>
<feature type="active site" description="Charge relay system" evidence="5">
    <location>
        <position position="85"/>
    </location>
</feature>
<keyword evidence="7" id="KW-0812">Transmembrane</keyword>
<evidence type="ECO:0000313" key="11">
    <source>
        <dbReference type="Proteomes" id="UP001585080"/>
    </source>
</evidence>
<accession>A0ABV5EEE3</accession>
<keyword evidence="11" id="KW-1185">Reference proteome</keyword>
<feature type="region of interest" description="Disordered" evidence="6">
    <location>
        <begin position="330"/>
        <end position="349"/>
    </location>
</feature>
<evidence type="ECO:0000313" key="10">
    <source>
        <dbReference type="EMBL" id="MFB8775229.1"/>
    </source>
</evidence>
<comment type="caution">
    <text evidence="10">The sequence shown here is derived from an EMBL/GenBank/DDBJ whole genome shotgun (WGS) entry which is preliminary data.</text>
</comment>
<keyword evidence="8" id="KW-0732">Signal</keyword>
<reference evidence="10 11" key="1">
    <citation type="submission" date="2024-01" db="EMBL/GenBank/DDBJ databases">
        <title>Genome mining of biosynthetic gene clusters to explore secondary metabolites of Streptomyces sp.</title>
        <authorList>
            <person name="Baig A."/>
            <person name="Ajitkumar Shintre N."/>
            <person name="Kumar H."/>
            <person name="Anbarasu A."/>
            <person name="Ramaiah S."/>
        </authorList>
    </citation>
    <scope>NUCLEOTIDE SEQUENCE [LARGE SCALE GENOMIC DNA]</scope>
    <source>
        <strain evidence="10 11">A57</strain>
    </source>
</reference>
<dbReference type="InterPro" id="IPR015500">
    <property type="entry name" value="Peptidase_S8_subtilisin-rel"/>
</dbReference>
<keyword evidence="7" id="KW-1133">Transmembrane helix</keyword>
<comment type="similarity">
    <text evidence="1 5">Belongs to the peptidase S8 family.</text>
</comment>
<dbReference type="PANTHER" id="PTHR43806:SF11">
    <property type="entry name" value="CEREVISIN-RELATED"/>
    <property type="match status" value="1"/>
</dbReference>
<sequence length="387" mass="38445">MRPHSRAVAALAAAVPLLLSGAPGSVAADGPVRLPVVRTELAEDEECATASDRTARTEPWTRSALGLSRAWQHARGAGVTVAVVDTGVGISVPALSGRVTAAGDAAVDCVGHGSFAAGLIAAAPADGVGASGMAPQARILAVRGTDERGATTPGQLADGIRAAADGGAQVIYVGRALPEGEKELTDAVAHATRRDALVVAPFAPDVLPGGTDAVTPPWYWPGAVPAVLSVRDYGPGGGRPADAPTAPAADLAAPGDSVVSNGPEGTGHYLGSGSSLAAAHVAGAAALVRARHPGLTAAEVSRRLTATAYPAQPPRLDTYAALTTLLPDSVGTTPRQPLAHLPSGPPTAPRDRAVVIAVAGGGLVLLVAAGLAVIPRGRARGWRAAER</sequence>
<proteinExistence type="inferred from homology"/>
<feature type="chain" id="PRO_5045729615" evidence="8">
    <location>
        <begin position="28"/>
        <end position="387"/>
    </location>
</feature>
<dbReference type="Gene3D" id="3.40.50.200">
    <property type="entry name" value="Peptidase S8/S53 domain"/>
    <property type="match status" value="1"/>
</dbReference>
<feature type="domain" description="Peptidase S8/S53" evidence="9">
    <location>
        <begin position="76"/>
        <end position="315"/>
    </location>
</feature>
<evidence type="ECO:0000256" key="3">
    <source>
        <dbReference type="ARBA" id="ARBA00022801"/>
    </source>
</evidence>
<dbReference type="Proteomes" id="UP001585080">
    <property type="component" value="Unassembled WGS sequence"/>
</dbReference>
<evidence type="ECO:0000256" key="8">
    <source>
        <dbReference type="SAM" id="SignalP"/>
    </source>
</evidence>
<dbReference type="PRINTS" id="PR00723">
    <property type="entry name" value="SUBTILISIN"/>
</dbReference>
<evidence type="ECO:0000256" key="1">
    <source>
        <dbReference type="ARBA" id="ARBA00011073"/>
    </source>
</evidence>
<dbReference type="PROSITE" id="PS51892">
    <property type="entry name" value="SUBTILASE"/>
    <property type="match status" value="1"/>
</dbReference>
<evidence type="ECO:0000259" key="9">
    <source>
        <dbReference type="Pfam" id="PF00082"/>
    </source>
</evidence>
<gene>
    <name evidence="10" type="ORF">VSS16_21240</name>
</gene>
<evidence type="ECO:0000256" key="7">
    <source>
        <dbReference type="SAM" id="Phobius"/>
    </source>
</evidence>
<feature type="active site" description="Charge relay system" evidence="5">
    <location>
        <position position="275"/>
    </location>
</feature>
<protein>
    <submittedName>
        <fullName evidence="10">S8 family serine peptidase</fullName>
    </submittedName>
</protein>
<evidence type="ECO:0000256" key="5">
    <source>
        <dbReference type="PROSITE-ProRule" id="PRU01240"/>
    </source>
</evidence>
<dbReference type="PANTHER" id="PTHR43806">
    <property type="entry name" value="PEPTIDASE S8"/>
    <property type="match status" value="1"/>
</dbReference>
<feature type="transmembrane region" description="Helical" evidence="7">
    <location>
        <begin position="353"/>
        <end position="374"/>
    </location>
</feature>
<feature type="signal peptide" evidence="8">
    <location>
        <begin position="1"/>
        <end position="27"/>
    </location>
</feature>
<name>A0ABV5EEE3_9ACTN</name>
<keyword evidence="4 5" id="KW-0720">Serine protease</keyword>
<dbReference type="InterPro" id="IPR050131">
    <property type="entry name" value="Peptidase_S8_subtilisin-like"/>
</dbReference>
<evidence type="ECO:0000256" key="2">
    <source>
        <dbReference type="ARBA" id="ARBA00022670"/>
    </source>
</evidence>
<keyword evidence="2 5" id="KW-0645">Protease</keyword>
<evidence type="ECO:0000256" key="6">
    <source>
        <dbReference type="SAM" id="MobiDB-lite"/>
    </source>
</evidence>
<keyword evidence="7" id="KW-0472">Membrane</keyword>
<dbReference type="InterPro" id="IPR036852">
    <property type="entry name" value="Peptidase_S8/S53_dom_sf"/>
</dbReference>
<feature type="active site" description="Charge relay system" evidence="5">
    <location>
        <position position="112"/>
    </location>
</feature>
<dbReference type="Pfam" id="PF00082">
    <property type="entry name" value="Peptidase_S8"/>
    <property type="match status" value="1"/>
</dbReference>
<keyword evidence="3 5" id="KW-0378">Hydrolase</keyword>
<dbReference type="InterPro" id="IPR000209">
    <property type="entry name" value="Peptidase_S8/S53_dom"/>
</dbReference>
<dbReference type="RefSeq" id="WP_376733860.1">
    <property type="nucleotide sequence ID" value="NZ_JAYMRP010000018.1"/>
</dbReference>
<dbReference type="SUPFAM" id="SSF52743">
    <property type="entry name" value="Subtilisin-like"/>
    <property type="match status" value="1"/>
</dbReference>
<organism evidence="10 11">
    <name type="scientific">Streptomyces broussonetiae</name>
    <dbReference type="NCBI Taxonomy" id="2686304"/>
    <lineage>
        <taxon>Bacteria</taxon>
        <taxon>Bacillati</taxon>
        <taxon>Actinomycetota</taxon>
        <taxon>Actinomycetes</taxon>
        <taxon>Kitasatosporales</taxon>
        <taxon>Streptomycetaceae</taxon>
        <taxon>Streptomyces</taxon>
    </lineage>
</organism>
<evidence type="ECO:0000256" key="4">
    <source>
        <dbReference type="ARBA" id="ARBA00022825"/>
    </source>
</evidence>